<sequence>MGMGNYGGDNGGLIMDIVVLGLYTLTLIALIMHIHLLRNNNDKTNIVGSIICIIANLLPTGLSILICSQIIILNDLFIILSITAVSYLILIIIGVTCELWSLKIKKM</sequence>
<dbReference type="Proteomes" id="UP000052012">
    <property type="component" value="Unassembled WGS sequence"/>
</dbReference>
<proteinExistence type="predicted"/>
<reference evidence="2 3" key="1">
    <citation type="journal article" date="2015" name="Genome Announc.">
        <title>Expanding the biotechnology potential of lactobacilli through comparative genomics of 213 strains and associated genera.</title>
        <authorList>
            <person name="Sun Z."/>
            <person name="Harris H.M."/>
            <person name="McCann A."/>
            <person name="Guo C."/>
            <person name="Argimon S."/>
            <person name="Zhang W."/>
            <person name="Yang X."/>
            <person name="Jeffery I.B."/>
            <person name="Cooney J.C."/>
            <person name="Kagawa T.F."/>
            <person name="Liu W."/>
            <person name="Song Y."/>
            <person name="Salvetti E."/>
            <person name="Wrobel A."/>
            <person name="Rasinkangas P."/>
            <person name="Parkhill J."/>
            <person name="Rea M.C."/>
            <person name="O'Sullivan O."/>
            <person name="Ritari J."/>
            <person name="Douillard F.P."/>
            <person name="Paul Ross R."/>
            <person name="Yang R."/>
            <person name="Briner A.E."/>
            <person name="Felis G.E."/>
            <person name="de Vos W.M."/>
            <person name="Barrangou R."/>
            <person name="Klaenhammer T.R."/>
            <person name="Caufield P.W."/>
            <person name="Cui Y."/>
            <person name="Zhang H."/>
            <person name="O'Toole P.W."/>
        </authorList>
    </citation>
    <scope>NUCLEOTIDE SEQUENCE [LARGE SCALE GENOMIC DNA]</scope>
    <source>
        <strain evidence="2 3">DSM 23829</strain>
    </source>
</reference>
<comment type="caution">
    <text evidence="2">The sequence shown here is derived from an EMBL/GenBank/DDBJ whole genome shotgun (WGS) entry which is preliminary data.</text>
</comment>
<organism evidence="2 3">
    <name type="scientific">Apilactobacillus ozensis DSM 23829 = JCM 17196</name>
    <dbReference type="NCBI Taxonomy" id="1423781"/>
    <lineage>
        <taxon>Bacteria</taxon>
        <taxon>Bacillati</taxon>
        <taxon>Bacillota</taxon>
        <taxon>Bacilli</taxon>
        <taxon>Lactobacillales</taxon>
        <taxon>Lactobacillaceae</taxon>
        <taxon>Apilactobacillus</taxon>
    </lineage>
</organism>
<accession>A0A0R2APC3</accession>
<keyword evidence="1" id="KW-0812">Transmembrane</keyword>
<evidence type="ECO:0000313" key="2">
    <source>
        <dbReference type="EMBL" id="KRM67588.1"/>
    </source>
</evidence>
<dbReference type="EMBL" id="AYYQ01000036">
    <property type="protein sequence ID" value="KRM67588.1"/>
    <property type="molecule type" value="Genomic_DNA"/>
</dbReference>
<evidence type="ECO:0000313" key="3">
    <source>
        <dbReference type="Proteomes" id="UP000052012"/>
    </source>
</evidence>
<dbReference type="PATRIC" id="fig|1423781.4.peg.764"/>
<protein>
    <submittedName>
        <fullName evidence="2">Uncharacterized protein</fullName>
    </submittedName>
</protein>
<feature type="transmembrane region" description="Helical" evidence="1">
    <location>
        <begin position="12"/>
        <end position="34"/>
    </location>
</feature>
<evidence type="ECO:0000256" key="1">
    <source>
        <dbReference type="SAM" id="Phobius"/>
    </source>
</evidence>
<name>A0A0R2APC3_9LACO</name>
<gene>
    <name evidence="2" type="ORF">FD06_GL000740</name>
</gene>
<feature type="transmembrane region" description="Helical" evidence="1">
    <location>
        <begin position="46"/>
        <end position="72"/>
    </location>
</feature>
<dbReference type="STRING" id="1423781.FD06_GL000740"/>
<keyword evidence="3" id="KW-1185">Reference proteome</keyword>
<keyword evidence="1" id="KW-1133">Transmembrane helix</keyword>
<feature type="transmembrane region" description="Helical" evidence="1">
    <location>
        <begin position="78"/>
        <end position="102"/>
    </location>
</feature>
<dbReference type="AlphaFoldDB" id="A0A0R2APC3"/>
<keyword evidence="1" id="KW-0472">Membrane</keyword>